<organism evidence="1">
    <name type="scientific">Rhizophora mucronata</name>
    <name type="common">Asiatic mangrove</name>
    <dbReference type="NCBI Taxonomy" id="61149"/>
    <lineage>
        <taxon>Eukaryota</taxon>
        <taxon>Viridiplantae</taxon>
        <taxon>Streptophyta</taxon>
        <taxon>Embryophyta</taxon>
        <taxon>Tracheophyta</taxon>
        <taxon>Spermatophyta</taxon>
        <taxon>Magnoliopsida</taxon>
        <taxon>eudicotyledons</taxon>
        <taxon>Gunneridae</taxon>
        <taxon>Pentapetalae</taxon>
        <taxon>rosids</taxon>
        <taxon>fabids</taxon>
        <taxon>Malpighiales</taxon>
        <taxon>Rhizophoraceae</taxon>
        <taxon>Rhizophora</taxon>
    </lineage>
</organism>
<protein>
    <submittedName>
        <fullName evidence="1">Uncharacterized protein</fullName>
    </submittedName>
</protein>
<proteinExistence type="predicted"/>
<accession>A0A2P2KRS7</accession>
<reference evidence="1" key="1">
    <citation type="submission" date="2018-02" db="EMBL/GenBank/DDBJ databases">
        <title>Rhizophora mucronata_Transcriptome.</title>
        <authorList>
            <person name="Meera S.P."/>
            <person name="Sreeshan A."/>
            <person name="Augustine A."/>
        </authorList>
    </citation>
    <scope>NUCLEOTIDE SEQUENCE</scope>
    <source>
        <tissue evidence="1">Leaf</tissue>
    </source>
</reference>
<name>A0A2P2KRS7_RHIMU</name>
<dbReference type="EMBL" id="GGEC01027883">
    <property type="protein sequence ID" value="MBX08367.1"/>
    <property type="molecule type" value="Transcribed_RNA"/>
</dbReference>
<evidence type="ECO:0000313" key="1">
    <source>
        <dbReference type="EMBL" id="MBX08367.1"/>
    </source>
</evidence>
<sequence>MLVNLHLSLLCV</sequence>